<dbReference type="GO" id="GO:1990547">
    <property type="term" value="P:mitochondrial phosphate ion transmembrane transport"/>
    <property type="evidence" value="ECO:0007669"/>
    <property type="project" value="InterPro"/>
</dbReference>
<evidence type="ECO:0000256" key="3">
    <source>
        <dbReference type="ARBA" id="ARBA00022448"/>
    </source>
</evidence>
<dbReference type="InterPro" id="IPR044677">
    <property type="entry name" value="SLC25A3/Pic2/Mir1-like"/>
</dbReference>
<keyword evidence="6" id="KW-1133">Transmembrane helix</keyword>
<dbReference type="PROSITE" id="PS50920">
    <property type="entry name" value="SOLCAR"/>
    <property type="match status" value="1"/>
</dbReference>
<dbReference type="EMBL" id="JAAALK010000086">
    <property type="protein sequence ID" value="KAG8082216.1"/>
    <property type="molecule type" value="Genomic_DNA"/>
</dbReference>
<dbReference type="InterPro" id="IPR018108">
    <property type="entry name" value="MCP_transmembrane"/>
</dbReference>
<sequence length="165" mass="17863">MHLQPESDAPTCRSPLEAHRVPAPAPAPPSPYVPQLPAARSRAVAAAVFVAVVKVRSEHYQRLYGIAPLDQLFSIDPTKYKMLRACASSVSMDFSKRKIWDCIPSNGTIYEAEVAAHVALCPMEAVNVRVQTRPGFVGGLYDGLSKFAKAGGYAGLYKGIIPHWG</sequence>
<protein>
    <submittedName>
        <fullName evidence="11">Uncharacterized protein</fullName>
    </submittedName>
</protein>
<reference evidence="11" key="2">
    <citation type="submission" date="2021-02" db="EMBL/GenBank/DDBJ databases">
        <authorList>
            <person name="Kimball J.A."/>
            <person name="Haas M.W."/>
            <person name="Macchietto M."/>
            <person name="Kono T."/>
            <person name="Duquette J."/>
            <person name="Shao M."/>
        </authorList>
    </citation>
    <scope>NUCLEOTIDE SEQUENCE</scope>
    <source>
        <tissue evidence="11">Fresh leaf tissue</tissue>
    </source>
</reference>
<evidence type="ECO:0000256" key="5">
    <source>
        <dbReference type="ARBA" id="ARBA00022792"/>
    </source>
</evidence>
<evidence type="ECO:0000256" key="4">
    <source>
        <dbReference type="ARBA" id="ARBA00022737"/>
    </source>
</evidence>
<evidence type="ECO:0000256" key="2">
    <source>
        <dbReference type="ARBA" id="ARBA00006375"/>
    </source>
</evidence>
<keyword evidence="7" id="KW-0496">Mitochondrion</keyword>
<keyword evidence="4" id="KW-0677">Repeat</keyword>
<name>A0A8J5W0G1_ZIZPA</name>
<dbReference type="PANTHER" id="PTHR45671">
    <property type="entry name" value="SOLUTE CARRIER FAMILY 25 (MITOCHONDRIAL CARRIER PHOSPHATE CARRIER), MEMBER 3, LIKE-RELATED-RELATED"/>
    <property type="match status" value="1"/>
</dbReference>
<dbReference type="Proteomes" id="UP000729402">
    <property type="component" value="Unassembled WGS sequence"/>
</dbReference>
<evidence type="ECO:0000313" key="12">
    <source>
        <dbReference type="Proteomes" id="UP000729402"/>
    </source>
</evidence>
<organism evidence="11 12">
    <name type="scientific">Zizania palustris</name>
    <name type="common">Northern wild rice</name>
    <dbReference type="NCBI Taxonomy" id="103762"/>
    <lineage>
        <taxon>Eukaryota</taxon>
        <taxon>Viridiplantae</taxon>
        <taxon>Streptophyta</taxon>
        <taxon>Embryophyta</taxon>
        <taxon>Tracheophyta</taxon>
        <taxon>Spermatophyta</taxon>
        <taxon>Magnoliopsida</taxon>
        <taxon>Liliopsida</taxon>
        <taxon>Poales</taxon>
        <taxon>Poaceae</taxon>
        <taxon>BOP clade</taxon>
        <taxon>Oryzoideae</taxon>
        <taxon>Oryzeae</taxon>
        <taxon>Zizaniinae</taxon>
        <taxon>Zizania</taxon>
    </lineage>
</organism>
<evidence type="ECO:0000256" key="9">
    <source>
        <dbReference type="RuleBase" id="RU000488"/>
    </source>
</evidence>
<reference evidence="11" key="1">
    <citation type="journal article" date="2021" name="bioRxiv">
        <title>Whole Genome Assembly and Annotation of Northern Wild Rice, Zizania palustris L., Supports a Whole Genome Duplication in the Zizania Genus.</title>
        <authorList>
            <person name="Haas M."/>
            <person name="Kono T."/>
            <person name="Macchietto M."/>
            <person name="Millas R."/>
            <person name="McGilp L."/>
            <person name="Shao M."/>
            <person name="Duquette J."/>
            <person name="Hirsch C.N."/>
            <person name="Kimball J."/>
        </authorList>
    </citation>
    <scope>NUCLEOTIDE SEQUENCE</scope>
    <source>
        <tissue evidence="11">Fresh leaf tissue</tissue>
    </source>
</reference>
<dbReference type="PANTHER" id="PTHR45671:SF10">
    <property type="entry name" value="SOLUTE CARRIER FAMILY 25 MEMBER 3"/>
    <property type="match status" value="1"/>
</dbReference>
<dbReference type="GO" id="GO:0005743">
    <property type="term" value="C:mitochondrial inner membrane"/>
    <property type="evidence" value="ECO:0007669"/>
    <property type="project" value="UniProtKB-SubCell"/>
</dbReference>
<dbReference type="Pfam" id="PF00153">
    <property type="entry name" value="Mito_carr"/>
    <property type="match status" value="1"/>
</dbReference>
<keyword evidence="3 9" id="KW-0813">Transport</keyword>
<keyword evidence="8" id="KW-0472">Membrane</keyword>
<keyword evidence="8 9" id="KW-0812">Transmembrane</keyword>
<gene>
    <name evidence="11" type="ORF">GUJ93_ZPchr0014g46783</name>
</gene>
<feature type="region of interest" description="Disordered" evidence="10">
    <location>
        <begin position="1"/>
        <end position="29"/>
    </location>
</feature>
<evidence type="ECO:0000256" key="1">
    <source>
        <dbReference type="ARBA" id="ARBA00004448"/>
    </source>
</evidence>
<evidence type="ECO:0000256" key="7">
    <source>
        <dbReference type="ARBA" id="ARBA00023128"/>
    </source>
</evidence>
<dbReference type="AlphaFoldDB" id="A0A8J5W0G1"/>
<evidence type="ECO:0000313" key="11">
    <source>
        <dbReference type="EMBL" id="KAG8082216.1"/>
    </source>
</evidence>
<keyword evidence="5" id="KW-0999">Mitochondrion inner membrane</keyword>
<dbReference type="OrthoDB" id="427452at2759"/>
<evidence type="ECO:0000256" key="8">
    <source>
        <dbReference type="PROSITE-ProRule" id="PRU00282"/>
    </source>
</evidence>
<accession>A0A8J5W0G1</accession>
<comment type="similarity">
    <text evidence="2 9">Belongs to the mitochondrial carrier (TC 2.A.29) family.</text>
</comment>
<proteinExistence type="inferred from homology"/>
<evidence type="ECO:0000256" key="6">
    <source>
        <dbReference type="ARBA" id="ARBA00022989"/>
    </source>
</evidence>
<feature type="repeat" description="Solcar" evidence="8">
    <location>
        <begin position="107"/>
        <end position="165"/>
    </location>
</feature>
<comment type="caution">
    <text evidence="11">The sequence shown here is derived from an EMBL/GenBank/DDBJ whole genome shotgun (WGS) entry which is preliminary data.</text>
</comment>
<comment type="subcellular location">
    <subcellularLocation>
        <location evidence="1">Mitochondrion inner membrane</location>
        <topology evidence="1">Multi-pass membrane protein</topology>
    </subcellularLocation>
</comment>
<evidence type="ECO:0000256" key="10">
    <source>
        <dbReference type="SAM" id="MobiDB-lite"/>
    </source>
</evidence>
<dbReference type="GO" id="GO:0005315">
    <property type="term" value="F:phosphate transmembrane transporter activity"/>
    <property type="evidence" value="ECO:0007669"/>
    <property type="project" value="InterPro"/>
</dbReference>
<keyword evidence="12" id="KW-1185">Reference proteome</keyword>